<evidence type="ECO:0000313" key="4">
    <source>
        <dbReference type="Proteomes" id="UP001501920"/>
    </source>
</evidence>
<dbReference type="PANTHER" id="PTHR12353">
    <property type="entry name" value="DISKS LARGE-ASSOCIATED PROTEIN DAP SAP90/PSD-95-ASSOCIATED PROTEIN"/>
    <property type="match status" value="1"/>
</dbReference>
<reference evidence="3 4" key="1">
    <citation type="submission" date="2020-10" db="EMBL/GenBank/DDBJ databases">
        <title>Pygocentrus nattereri (red-bellied piranha) genome, fPygNat1, primary haplotype.</title>
        <authorList>
            <person name="Myers G."/>
            <person name="Meyer A."/>
            <person name="Karagic N."/>
            <person name="Pippel M."/>
            <person name="Winkler S."/>
            <person name="Tracey A."/>
            <person name="Wood J."/>
            <person name="Formenti G."/>
            <person name="Howe K."/>
            <person name="Fedrigo O."/>
            <person name="Jarvis E.D."/>
        </authorList>
    </citation>
    <scope>NUCLEOTIDE SEQUENCE [LARGE SCALE GENOMIC DNA]</scope>
</reference>
<feature type="region of interest" description="Disordered" evidence="2">
    <location>
        <begin position="224"/>
        <end position="257"/>
    </location>
</feature>
<dbReference type="Proteomes" id="UP001501920">
    <property type="component" value="Chromosome 13"/>
</dbReference>
<name>A0A3B4DMY3_PYGNA</name>
<feature type="compositionally biased region" description="Polar residues" evidence="2">
    <location>
        <begin position="728"/>
        <end position="741"/>
    </location>
</feature>
<feature type="compositionally biased region" description="Polar residues" evidence="2">
    <location>
        <begin position="150"/>
        <end position="163"/>
    </location>
</feature>
<dbReference type="GO" id="GO:0007059">
    <property type="term" value="P:chromosome segregation"/>
    <property type="evidence" value="ECO:0007669"/>
    <property type="project" value="TreeGrafter"/>
</dbReference>
<feature type="region of interest" description="Disordered" evidence="2">
    <location>
        <begin position="90"/>
        <end position="109"/>
    </location>
</feature>
<dbReference type="GO" id="GO:0008017">
    <property type="term" value="F:microtubule binding"/>
    <property type="evidence" value="ECO:0007669"/>
    <property type="project" value="TreeGrafter"/>
</dbReference>
<dbReference type="GO" id="GO:0007052">
    <property type="term" value="P:mitotic spindle organization"/>
    <property type="evidence" value="ECO:0007669"/>
    <property type="project" value="TreeGrafter"/>
</dbReference>
<feature type="compositionally biased region" description="Polar residues" evidence="2">
    <location>
        <begin position="666"/>
        <end position="687"/>
    </location>
</feature>
<dbReference type="GO" id="GO:0007346">
    <property type="term" value="P:regulation of mitotic cell cycle"/>
    <property type="evidence" value="ECO:0007669"/>
    <property type="project" value="TreeGrafter"/>
</dbReference>
<accession>A0A3B4DMY3</accession>
<dbReference type="GO" id="GO:0051642">
    <property type="term" value="P:centrosome localization"/>
    <property type="evidence" value="ECO:0007669"/>
    <property type="project" value="TreeGrafter"/>
</dbReference>
<feature type="region of interest" description="Disordered" evidence="2">
    <location>
        <begin position="662"/>
        <end position="779"/>
    </location>
</feature>
<feature type="compositionally biased region" description="Low complexity" evidence="2">
    <location>
        <begin position="198"/>
        <end position="210"/>
    </location>
</feature>
<dbReference type="STRING" id="42514.ENSPNAP00000024825"/>
<reference evidence="3" key="2">
    <citation type="submission" date="2025-08" db="UniProtKB">
        <authorList>
            <consortium name="Ensembl"/>
        </authorList>
    </citation>
    <scope>IDENTIFICATION</scope>
</reference>
<organism evidence="3 4">
    <name type="scientific">Pygocentrus nattereri</name>
    <name type="common">Red-bellied piranha</name>
    <dbReference type="NCBI Taxonomy" id="42514"/>
    <lineage>
        <taxon>Eukaryota</taxon>
        <taxon>Metazoa</taxon>
        <taxon>Chordata</taxon>
        <taxon>Craniata</taxon>
        <taxon>Vertebrata</taxon>
        <taxon>Euteleostomi</taxon>
        <taxon>Actinopterygii</taxon>
        <taxon>Neopterygii</taxon>
        <taxon>Teleostei</taxon>
        <taxon>Ostariophysi</taxon>
        <taxon>Characiformes</taxon>
        <taxon>Characoidei</taxon>
        <taxon>Pygocentrus</taxon>
    </lineage>
</organism>
<evidence type="ECO:0000256" key="2">
    <source>
        <dbReference type="SAM" id="MobiDB-lite"/>
    </source>
</evidence>
<feature type="region of interest" description="Disordered" evidence="2">
    <location>
        <begin position="21"/>
        <end position="45"/>
    </location>
</feature>
<dbReference type="GeneTree" id="ENSGT00940000158652"/>
<keyword evidence="4" id="KW-1185">Reference proteome</keyword>
<evidence type="ECO:0000313" key="3">
    <source>
        <dbReference type="Ensembl" id="ENSPNAP00000024825.1"/>
    </source>
</evidence>
<dbReference type="InterPro" id="IPR005026">
    <property type="entry name" value="SAPAP"/>
</dbReference>
<feature type="region of interest" description="Disordered" evidence="2">
    <location>
        <begin position="977"/>
        <end position="998"/>
    </location>
</feature>
<protein>
    <recommendedName>
        <fullName evidence="5">Discs, large (Drosophila) homolog-associated protein 5</fullName>
    </recommendedName>
</protein>
<dbReference type="GO" id="GO:0031616">
    <property type="term" value="C:spindle pole centrosome"/>
    <property type="evidence" value="ECO:0007669"/>
    <property type="project" value="TreeGrafter"/>
</dbReference>
<dbReference type="Ensembl" id="ENSPNAT00000009158.2">
    <property type="protein sequence ID" value="ENSPNAP00000024825.1"/>
    <property type="gene ID" value="ENSPNAG00000009573.2"/>
</dbReference>
<dbReference type="Pfam" id="PF03359">
    <property type="entry name" value="GKAP"/>
    <property type="match status" value="1"/>
</dbReference>
<feature type="region of interest" description="Disordered" evidence="2">
    <location>
        <begin position="150"/>
        <end position="210"/>
    </location>
</feature>
<proteinExistence type="inferred from homology"/>
<reference evidence="3" key="3">
    <citation type="submission" date="2025-09" db="UniProtKB">
        <authorList>
            <consortium name="Ensembl"/>
        </authorList>
    </citation>
    <scope>IDENTIFICATION</scope>
</reference>
<feature type="compositionally biased region" description="Basic and acidic residues" evidence="2">
    <location>
        <begin position="29"/>
        <end position="45"/>
    </location>
</feature>
<dbReference type="GO" id="GO:0005737">
    <property type="term" value="C:cytoplasm"/>
    <property type="evidence" value="ECO:0007669"/>
    <property type="project" value="TreeGrafter"/>
</dbReference>
<evidence type="ECO:0000256" key="1">
    <source>
        <dbReference type="ARBA" id="ARBA00008839"/>
    </source>
</evidence>
<sequence>MDSRFAHLYKRDSSVSMIRVKMSRRRSQTQKENRERMQNQRRHLDQLPELELSMDVSTLEKSIVHAQRSECKKKADKSNSAVEERKKMLERFKENKTLQKEKEKREKEKKGVFKVGLYRPQPLGYLPLNPVVPSTVKSTESMQFTRVTRSMKQQQLKLPTEKQTAPKKVEHAPSARVNKPAAKPSGRGRTDAAEPAVRAPTTRSAAKASAAAVPAKAVIKPASDLRALKTRPANRQPTALSAGRGKPMQAEDTASVPAVEHTVSEPIKLSLTACLVSFLCRTCDIRIQCFEIVLVNMKGVFHQEATVNPSSVKEKTVEEAKVTPTSFAPQGFVFQPPSGLRTFQPTPLSPHSADAFLSPSFCFESKTESTILALPSSESFAATAASPLSSLPSCSSNPAPAPVAPSSPPPFVSSSLLPASPSLVSAPVEPQHDVSYFRAVMADETKRLTGLSEMWELRFDDASIPEEMRDRMRTAVGQARLLMKERFGQFSGLVDDCDLGRGEKITTCSDLQGFWDMVYFQVEDVNKKFNTLKEAEARGWQEETKPVTKLKKVVRKPPVAGGKTGAGSGASTAAKSRLAAVKAAMKAKAAAEKAAVASDDTPSASDAPANPLATQTVIFHGGFFQVESPVKVVDSPRVRLSAAPLPQSSPFVSKFNTPCRQKRSAVSHSSPNPHITLTSTEVASPTANPVEVPHPAAYHTCTPQRPAEPLPCSSQPLQFSPEHHRPSLQASPTGVSHTESTQPDRDTSDDISPIQSDLANAPVDSPMQESTEIKPQISPCQSEAELPLFLPESTDISPEPEGCIQESNAITALSQEQAEAPMLTELNGSPLVCTTAGASPVKAHTQSFTLSPPPSKTASPQAQMAERLLSSPSGPLMMSISPPRVCVLSPAPSDSAIIPVSERSPICSKIEMTENPGPKNIAELDFERYLQPTARCSLSPVQSMAAERFSLGTADAEMESPQSQAEDSVQDVIMTPRADGQPAAIHPRAEGQSKTVRV</sequence>
<dbReference type="GO" id="GO:0051382">
    <property type="term" value="P:kinetochore assembly"/>
    <property type="evidence" value="ECO:0007669"/>
    <property type="project" value="TreeGrafter"/>
</dbReference>
<dbReference type="AlphaFoldDB" id="A0A3B4DMY3"/>
<comment type="similarity">
    <text evidence="1">Belongs to the SAPAP family.</text>
</comment>
<dbReference type="GO" id="GO:0023052">
    <property type="term" value="P:signaling"/>
    <property type="evidence" value="ECO:0007669"/>
    <property type="project" value="InterPro"/>
</dbReference>
<gene>
    <name evidence="3" type="primary">DLGAP5</name>
</gene>
<dbReference type="GO" id="GO:0005634">
    <property type="term" value="C:nucleus"/>
    <property type="evidence" value="ECO:0007669"/>
    <property type="project" value="TreeGrafter"/>
</dbReference>
<evidence type="ECO:0008006" key="5">
    <source>
        <dbReference type="Google" id="ProtNLM"/>
    </source>
</evidence>
<dbReference type="PANTHER" id="PTHR12353:SF1">
    <property type="entry name" value="DISKS LARGE-ASSOCIATED PROTEIN 5"/>
    <property type="match status" value="1"/>
</dbReference>